<evidence type="ECO:0000256" key="14">
    <source>
        <dbReference type="ARBA" id="ARBA00025830"/>
    </source>
</evidence>
<comment type="function">
    <text evidence="12 15">F(1)F(0) ATP synthase produces ATP from ADP in the presence of a proton or sodium gradient. F-type ATPases consist of two structural domains, F(1) containing the extramembraneous catalytic core and F(0) containing the membrane proton channel, linked together by a central stalk and a peripheral stalk. During catalysis, ATP synthesis in the catalytic domain of F(1) is coupled via a rotary mechanism of the central stalk subunits to proton translocation.</text>
</comment>
<evidence type="ECO:0000256" key="5">
    <source>
        <dbReference type="ARBA" id="ARBA00022547"/>
    </source>
</evidence>
<keyword evidence="10 15" id="KW-0472">Membrane</keyword>
<evidence type="ECO:0000256" key="4">
    <source>
        <dbReference type="ARBA" id="ARBA00022475"/>
    </source>
</evidence>
<dbReference type="Proteomes" id="UP000485880">
    <property type="component" value="Unassembled WGS sequence"/>
</dbReference>
<dbReference type="AlphaFoldDB" id="A0A8B6M4K5"/>
<evidence type="ECO:0000256" key="17">
    <source>
        <dbReference type="SAM" id="Coils"/>
    </source>
</evidence>
<protein>
    <recommendedName>
        <fullName evidence="15">ATP synthase subunit b</fullName>
    </recommendedName>
    <alternativeName>
        <fullName evidence="15">ATP synthase F(0) sector subunit b</fullName>
    </alternativeName>
    <alternativeName>
        <fullName evidence="15">ATPase subunit I</fullName>
    </alternativeName>
    <alternativeName>
        <fullName evidence="15">F-type ATPase subunit b</fullName>
        <shortName evidence="15">F-ATPase subunit b</shortName>
    </alternativeName>
</protein>
<dbReference type="GO" id="GO:0045259">
    <property type="term" value="C:proton-transporting ATP synthase complex"/>
    <property type="evidence" value="ECO:0007669"/>
    <property type="project" value="UniProtKB-KW"/>
</dbReference>
<evidence type="ECO:0000256" key="10">
    <source>
        <dbReference type="ARBA" id="ARBA00023136"/>
    </source>
</evidence>
<evidence type="ECO:0000256" key="11">
    <source>
        <dbReference type="ARBA" id="ARBA00023310"/>
    </source>
</evidence>
<keyword evidence="3 15" id="KW-0813">Transport</keyword>
<keyword evidence="7 15" id="KW-0375">Hydrogen ion transport</keyword>
<evidence type="ECO:0000256" key="13">
    <source>
        <dbReference type="ARBA" id="ARBA00025614"/>
    </source>
</evidence>
<dbReference type="HAMAP" id="MF_01398">
    <property type="entry name" value="ATP_synth_b_bprime"/>
    <property type="match status" value="1"/>
</dbReference>
<name>A0A8B6M4K5_METTU</name>
<keyword evidence="5 15" id="KW-0138">CF(0)</keyword>
<comment type="subcellular location">
    <subcellularLocation>
        <location evidence="1">Cell inner membrane</location>
        <topology evidence="1">Single-pass membrane protein</topology>
    </subcellularLocation>
    <subcellularLocation>
        <location evidence="15">Cell membrane</location>
        <topology evidence="15">Single-pass membrane protein</topology>
    </subcellularLocation>
</comment>
<gene>
    <name evidence="15 18" type="primary">atpF</name>
    <name evidence="18" type="ORF">MPC4_190067</name>
</gene>
<comment type="caution">
    <text evidence="18">The sequence shown here is derived from an EMBL/GenBank/DDBJ whole genome shotgun (WGS) entry which is preliminary data.</text>
</comment>
<evidence type="ECO:0000256" key="2">
    <source>
        <dbReference type="ARBA" id="ARBA00005513"/>
    </source>
</evidence>
<evidence type="ECO:0000256" key="15">
    <source>
        <dbReference type="HAMAP-Rule" id="MF_01398"/>
    </source>
</evidence>
<proteinExistence type="inferred from homology"/>
<keyword evidence="6 15" id="KW-0812">Transmembrane</keyword>
<comment type="similarity">
    <text evidence="2 15 16">Belongs to the ATPase B chain family.</text>
</comment>
<accession>A0A8B6M4K5</accession>
<comment type="subunit">
    <text evidence="14 15">F-type ATPases have 2 components, F(1) - the catalytic core - and F(0) - the membrane proton channel. F(1) has five subunits: alpha(3), beta(3), gamma(1), delta(1), epsilon(1). F(0) has three main subunits: a(1), b(2) and c(10-14). The alpha and beta chains form an alternating ring which encloses part of the gamma chain. F(1) is attached to F(0) by a central stalk formed by the gamma and epsilon chains, while a peripheral stalk is formed by the delta and b chains.</text>
</comment>
<evidence type="ECO:0000256" key="8">
    <source>
        <dbReference type="ARBA" id="ARBA00022989"/>
    </source>
</evidence>
<keyword evidence="4 15" id="KW-1003">Cell membrane</keyword>
<keyword evidence="11 15" id="KW-0066">ATP synthesis</keyword>
<dbReference type="RefSeq" id="WP_174512003.1">
    <property type="nucleotide sequence ID" value="NZ_CABFMQ020000075.1"/>
</dbReference>
<dbReference type="GO" id="GO:0046933">
    <property type="term" value="F:proton-transporting ATP synthase activity, rotational mechanism"/>
    <property type="evidence" value="ECO:0007669"/>
    <property type="project" value="UniProtKB-UniRule"/>
</dbReference>
<dbReference type="CDD" id="cd06503">
    <property type="entry name" value="ATP-synt_Fo_b"/>
    <property type="match status" value="1"/>
</dbReference>
<evidence type="ECO:0000256" key="1">
    <source>
        <dbReference type="ARBA" id="ARBA00004377"/>
    </source>
</evidence>
<evidence type="ECO:0000256" key="3">
    <source>
        <dbReference type="ARBA" id="ARBA00022448"/>
    </source>
</evidence>
<evidence type="ECO:0000256" key="12">
    <source>
        <dbReference type="ARBA" id="ARBA00025198"/>
    </source>
</evidence>
<dbReference type="Pfam" id="PF00430">
    <property type="entry name" value="ATP-synt_B"/>
    <property type="match status" value="1"/>
</dbReference>
<evidence type="ECO:0000313" key="18">
    <source>
        <dbReference type="EMBL" id="VTZ49754.1"/>
    </source>
</evidence>
<organism evidence="18 19">
    <name type="scientific">Methylocella tundrae</name>
    <dbReference type="NCBI Taxonomy" id="227605"/>
    <lineage>
        <taxon>Bacteria</taxon>
        <taxon>Pseudomonadati</taxon>
        <taxon>Pseudomonadota</taxon>
        <taxon>Alphaproteobacteria</taxon>
        <taxon>Hyphomicrobiales</taxon>
        <taxon>Beijerinckiaceae</taxon>
        <taxon>Methylocella</taxon>
    </lineage>
</organism>
<keyword evidence="9 15" id="KW-0406">Ion transport</keyword>
<evidence type="ECO:0000256" key="6">
    <source>
        <dbReference type="ARBA" id="ARBA00022692"/>
    </source>
</evidence>
<reference evidence="18 19" key="1">
    <citation type="submission" date="2019-05" db="EMBL/GenBank/DDBJ databases">
        <authorList>
            <person name="Farhan Ul Haque M."/>
        </authorList>
    </citation>
    <scope>NUCLEOTIDE SEQUENCE [LARGE SCALE GENOMIC DNA]</scope>
    <source>
        <strain evidence="18">2</strain>
    </source>
</reference>
<dbReference type="GO" id="GO:0005886">
    <property type="term" value="C:plasma membrane"/>
    <property type="evidence" value="ECO:0007669"/>
    <property type="project" value="UniProtKB-SubCell"/>
</dbReference>
<dbReference type="EMBL" id="CABFMQ020000075">
    <property type="protein sequence ID" value="VTZ49754.1"/>
    <property type="molecule type" value="Genomic_DNA"/>
</dbReference>
<dbReference type="GO" id="GO:0046961">
    <property type="term" value="F:proton-transporting ATPase activity, rotational mechanism"/>
    <property type="evidence" value="ECO:0007669"/>
    <property type="project" value="TreeGrafter"/>
</dbReference>
<dbReference type="InterPro" id="IPR050059">
    <property type="entry name" value="ATP_synthase_B_chain"/>
</dbReference>
<feature type="transmembrane region" description="Helical" evidence="15">
    <location>
        <begin position="32"/>
        <end position="52"/>
    </location>
</feature>
<comment type="function">
    <text evidence="13">Component of the F(0) channel, it forms part of the peripheral stalk, linking F(1) to F(0). The b'-subunit is a diverged and duplicated form of b found in plants and photosynthetic bacteria.</text>
</comment>
<dbReference type="PANTHER" id="PTHR33445">
    <property type="entry name" value="ATP SYNTHASE SUBUNIT B', CHLOROPLASTIC"/>
    <property type="match status" value="1"/>
</dbReference>
<evidence type="ECO:0000256" key="16">
    <source>
        <dbReference type="RuleBase" id="RU003848"/>
    </source>
</evidence>
<keyword evidence="19" id="KW-1185">Reference proteome</keyword>
<evidence type="ECO:0000256" key="7">
    <source>
        <dbReference type="ARBA" id="ARBA00022781"/>
    </source>
</evidence>
<dbReference type="InterPro" id="IPR002146">
    <property type="entry name" value="ATP_synth_b/b'su_bac/chlpt"/>
</dbReference>
<evidence type="ECO:0000256" key="9">
    <source>
        <dbReference type="ARBA" id="ARBA00023065"/>
    </source>
</evidence>
<feature type="coiled-coil region" evidence="17">
    <location>
        <begin position="82"/>
        <end position="146"/>
    </location>
</feature>
<dbReference type="PANTHER" id="PTHR33445:SF1">
    <property type="entry name" value="ATP SYNTHASE SUBUNIT B"/>
    <property type="match status" value="1"/>
</dbReference>
<evidence type="ECO:0000313" key="19">
    <source>
        <dbReference type="Proteomes" id="UP000485880"/>
    </source>
</evidence>
<keyword evidence="8 15" id="KW-1133">Transmembrane helix</keyword>
<sequence>MASHTPEGHTSGTVEPADIDHGAHAFPPFDSASFASTLIWLAITFGLFYYLMSRIALPRVENILHTRAGKIRQDLHEAHAAREKSEKAAAEQDKTIADARAKAQALAQQTQAKINAENDEKRHALEADLNAKLAASEKQIVETKAKAMDNVGMIAADAAAAIVERITGKPADQNAVKAAVTQAKA</sequence>
<keyword evidence="17" id="KW-0175">Coiled coil</keyword>